<gene>
    <name evidence="1" type="ORF">DA73_0202050</name>
</gene>
<sequence>ARLTPDIARNFQNICNISTVISGFDPKNNSVICLVDNSPFIITEPYGQPGENALSELGFSYVVLTQLQDAGLIQYDFQAWRELYVANFLLPIEVGGTVLQFTASEASSQEFLQEKRRVKVINFTTAGIQLRRIVDKTPNEKFLEKLKNWVSSTYKLQSI</sequence>
<dbReference type="AlphaFoldDB" id="A0A0C1NFV5"/>
<name>A0A0C1NFV5_9CYAN</name>
<comment type="caution">
    <text evidence="1">The sequence shown here is derived from an EMBL/GenBank/DDBJ whole genome shotgun (WGS) entry which is preliminary data.</text>
</comment>
<protein>
    <submittedName>
        <fullName evidence="1">Uncharacterized protein</fullName>
    </submittedName>
</protein>
<evidence type="ECO:0000313" key="1">
    <source>
        <dbReference type="EMBL" id="KIE13797.1"/>
    </source>
</evidence>
<accession>A0A0C1NFV5</accession>
<proteinExistence type="predicted"/>
<dbReference type="OrthoDB" id="886161at2"/>
<feature type="non-terminal residue" evidence="1">
    <location>
        <position position="1"/>
    </location>
</feature>
<organism evidence="1">
    <name type="scientific">Tolypothrix bouteillei VB521301</name>
    <dbReference type="NCBI Taxonomy" id="1479485"/>
    <lineage>
        <taxon>Bacteria</taxon>
        <taxon>Bacillati</taxon>
        <taxon>Cyanobacteriota</taxon>
        <taxon>Cyanophyceae</taxon>
        <taxon>Nostocales</taxon>
        <taxon>Tolypothrichaceae</taxon>
        <taxon>Tolypothrix</taxon>
    </lineage>
</organism>
<reference evidence="1" key="1">
    <citation type="journal article" date="2015" name="Genome Announc.">
        <title>Draft Genome Sequence of Tolypothrix boutellei Strain VB521301.</title>
        <authorList>
            <person name="Chandrababunaidu M.M."/>
            <person name="Singh D."/>
            <person name="Sen D."/>
            <person name="Bhan S."/>
            <person name="Das S."/>
            <person name="Gupta A."/>
            <person name="Adhikary S.P."/>
            <person name="Tripathy S."/>
        </authorList>
    </citation>
    <scope>NUCLEOTIDE SEQUENCE</scope>
    <source>
        <strain evidence="1">VB521301</strain>
    </source>
</reference>
<dbReference type="EMBL" id="JHEG02000007">
    <property type="protein sequence ID" value="KIE13797.1"/>
    <property type="molecule type" value="Genomic_DNA"/>
</dbReference>